<dbReference type="EMBL" id="CAFBMK010000026">
    <property type="protein sequence ID" value="CAB4903067.1"/>
    <property type="molecule type" value="Genomic_DNA"/>
</dbReference>
<sequence length="409" mass="45520">MREDDARAQSALEQALDEQVLTGRTSRRRFVGRSAGAALMATGLASVLSACGITGTATQNVEQLEEEAANVRHPKVPIGDWTFSNWPLYMDKAVLKDFDRRFGGKVKYVEDINDNNDFFGKVRQQLTQDQPIGRDIVVLTDPMASRWVRSGFVTPYDLRNVPNRDNLVATLQSISYDPKRQFTLPFQSGAIGIGYDIRATGRELTSMKEFFNPEFKGKCTMLSEPYDSASSVLIMQGKNPANATIDDMLGAVEFIAQAAGKGQFRRFTGNDYTTDLTKGNVELVMAYSGDMVQLQADNPNLRFAYPDEGAVLFTDNLMLPANVAHPYAAETMLNYLYEPDVAAKLCAYINYISPVSGIRQILEKSDPDIAENELIFPTDEIRERLKVYPSLSTIEEQQMYEAMAKVTGA</sequence>
<keyword evidence="3" id="KW-0732">Signal</keyword>
<keyword evidence="4" id="KW-0574">Periplasm</keyword>
<organism evidence="5">
    <name type="scientific">freshwater metagenome</name>
    <dbReference type="NCBI Taxonomy" id="449393"/>
    <lineage>
        <taxon>unclassified sequences</taxon>
        <taxon>metagenomes</taxon>
        <taxon>ecological metagenomes</taxon>
    </lineage>
</organism>
<name>A0A6J7G557_9ZZZZ</name>
<evidence type="ECO:0000256" key="3">
    <source>
        <dbReference type="ARBA" id="ARBA00022729"/>
    </source>
</evidence>
<evidence type="ECO:0000256" key="2">
    <source>
        <dbReference type="ARBA" id="ARBA00022448"/>
    </source>
</evidence>
<evidence type="ECO:0000256" key="4">
    <source>
        <dbReference type="ARBA" id="ARBA00022764"/>
    </source>
</evidence>
<gene>
    <name evidence="5" type="ORF">UFOPK3564_00699</name>
</gene>
<protein>
    <submittedName>
        <fullName evidence="5">Unannotated protein</fullName>
    </submittedName>
</protein>
<dbReference type="Pfam" id="PF13416">
    <property type="entry name" value="SBP_bac_8"/>
    <property type="match status" value="1"/>
</dbReference>
<keyword evidence="2" id="KW-0813">Transport</keyword>
<dbReference type="Gene3D" id="3.40.190.10">
    <property type="entry name" value="Periplasmic binding protein-like II"/>
    <property type="match status" value="2"/>
</dbReference>
<dbReference type="GO" id="GO:0019808">
    <property type="term" value="F:polyamine binding"/>
    <property type="evidence" value="ECO:0007669"/>
    <property type="project" value="InterPro"/>
</dbReference>
<dbReference type="InterPro" id="IPR006059">
    <property type="entry name" value="SBP"/>
</dbReference>
<dbReference type="GO" id="GO:0015846">
    <property type="term" value="P:polyamine transport"/>
    <property type="evidence" value="ECO:0007669"/>
    <property type="project" value="InterPro"/>
</dbReference>
<dbReference type="CDD" id="cd13590">
    <property type="entry name" value="PBP2_PotD_PotF_like"/>
    <property type="match status" value="1"/>
</dbReference>
<dbReference type="AlphaFoldDB" id="A0A6J7G557"/>
<dbReference type="PROSITE" id="PS51318">
    <property type="entry name" value="TAT"/>
    <property type="match status" value="1"/>
</dbReference>
<dbReference type="PANTHER" id="PTHR30222">
    <property type="entry name" value="SPERMIDINE/PUTRESCINE-BINDING PERIPLASMIC PROTEIN"/>
    <property type="match status" value="1"/>
</dbReference>
<dbReference type="PRINTS" id="PR00909">
    <property type="entry name" value="SPERMDNBNDNG"/>
</dbReference>
<evidence type="ECO:0000256" key="1">
    <source>
        <dbReference type="ARBA" id="ARBA00004418"/>
    </source>
</evidence>
<dbReference type="InterPro" id="IPR001188">
    <property type="entry name" value="Sperm_putr-bd"/>
</dbReference>
<dbReference type="PANTHER" id="PTHR30222:SF17">
    <property type="entry name" value="SPERMIDINE_PUTRESCINE-BINDING PERIPLASMIC PROTEIN"/>
    <property type="match status" value="1"/>
</dbReference>
<reference evidence="5" key="1">
    <citation type="submission" date="2020-05" db="EMBL/GenBank/DDBJ databases">
        <authorList>
            <person name="Chiriac C."/>
            <person name="Salcher M."/>
            <person name="Ghai R."/>
            <person name="Kavagutti S V."/>
        </authorList>
    </citation>
    <scope>NUCLEOTIDE SEQUENCE</scope>
</reference>
<dbReference type="SUPFAM" id="SSF53850">
    <property type="entry name" value="Periplasmic binding protein-like II"/>
    <property type="match status" value="1"/>
</dbReference>
<dbReference type="GO" id="GO:0042597">
    <property type="term" value="C:periplasmic space"/>
    <property type="evidence" value="ECO:0007669"/>
    <property type="project" value="UniProtKB-SubCell"/>
</dbReference>
<dbReference type="InterPro" id="IPR006311">
    <property type="entry name" value="TAT_signal"/>
</dbReference>
<evidence type="ECO:0000313" key="5">
    <source>
        <dbReference type="EMBL" id="CAB4903067.1"/>
    </source>
</evidence>
<accession>A0A6J7G557</accession>
<proteinExistence type="predicted"/>
<comment type="subcellular location">
    <subcellularLocation>
        <location evidence="1">Periplasm</location>
    </subcellularLocation>
</comment>